<accession>A0ABP0NJI4</accession>
<dbReference type="PROSITE" id="PS51375">
    <property type="entry name" value="PPR"/>
    <property type="match status" value="3"/>
</dbReference>
<comment type="caution">
    <text evidence="3">The sequence shown here is derived from an EMBL/GenBank/DDBJ whole genome shotgun (WGS) entry which is preliminary data.</text>
</comment>
<feature type="region of interest" description="Disordered" evidence="2">
    <location>
        <begin position="368"/>
        <end position="394"/>
    </location>
</feature>
<feature type="repeat" description="PPR" evidence="1">
    <location>
        <begin position="51"/>
        <end position="85"/>
    </location>
</feature>
<dbReference type="NCBIfam" id="TIGR00756">
    <property type="entry name" value="PPR"/>
    <property type="match status" value="2"/>
</dbReference>
<sequence length="417" mass="46518">AFRMLCRSMNGGTGASYIELLRRLNEAAEEGRVDAARELYLRAVQRRGAKNRVICNTFLKALANAGETLSAEQFFEEMEAEKVEPNAKTFGKLIEGAARVGDTARALHWFHRLSKKFHVDVDHYNMLARAFFVSGDLVTGARWLFEETGKRGIEPDIVGYNQYLDALSVQGRLEEAQQLFQRLQCSGIRPNVRSKTLRQLGAMLAYDNDLFIYRVDEQLNEPDKGIYMFTASCTSPSMPTSDLAQRLRDLQLRLRDGKQPSPTMWQSRPTVDRVAMQCTPQDGQDPAESEYAKQMGAQVESKTLLPEAQSSAPNEASPKKKSEESGIAQYDLIRMAAAEYLLKKTGMDSLDQEEFKAAVEAHIAKAAEEAPELPKTPVKTEGRMKISKKKMMEPVDILSSEEEKAIPNAGSAASGQH</sequence>
<dbReference type="EMBL" id="CAXAMN010021773">
    <property type="protein sequence ID" value="CAK9063307.1"/>
    <property type="molecule type" value="Genomic_DNA"/>
</dbReference>
<feature type="region of interest" description="Disordered" evidence="2">
    <location>
        <begin position="279"/>
        <end position="298"/>
    </location>
</feature>
<dbReference type="Pfam" id="PF13812">
    <property type="entry name" value="PPR_3"/>
    <property type="match status" value="1"/>
</dbReference>
<gene>
    <name evidence="3" type="ORF">CCMP2556_LOCUS31120</name>
</gene>
<dbReference type="Proteomes" id="UP001642484">
    <property type="component" value="Unassembled WGS sequence"/>
</dbReference>
<feature type="region of interest" description="Disordered" evidence="2">
    <location>
        <begin position="305"/>
        <end position="324"/>
    </location>
</feature>
<feature type="repeat" description="PPR" evidence="1">
    <location>
        <begin position="156"/>
        <end position="190"/>
    </location>
</feature>
<keyword evidence="4" id="KW-1185">Reference proteome</keyword>
<dbReference type="PANTHER" id="PTHR47934">
    <property type="entry name" value="PENTATRICOPEPTIDE REPEAT-CONTAINING PROTEIN PET309, MITOCHONDRIAL"/>
    <property type="match status" value="1"/>
</dbReference>
<evidence type="ECO:0000256" key="1">
    <source>
        <dbReference type="PROSITE-ProRule" id="PRU00708"/>
    </source>
</evidence>
<dbReference type="Gene3D" id="1.25.40.10">
    <property type="entry name" value="Tetratricopeptide repeat domain"/>
    <property type="match status" value="1"/>
</dbReference>
<feature type="non-terminal residue" evidence="3">
    <location>
        <position position="1"/>
    </location>
</feature>
<reference evidence="3 4" key="1">
    <citation type="submission" date="2024-02" db="EMBL/GenBank/DDBJ databases">
        <authorList>
            <person name="Chen Y."/>
            <person name="Shah S."/>
            <person name="Dougan E. K."/>
            <person name="Thang M."/>
            <person name="Chan C."/>
        </authorList>
    </citation>
    <scope>NUCLEOTIDE SEQUENCE [LARGE SCALE GENOMIC DNA]</scope>
</reference>
<proteinExistence type="predicted"/>
<dbReference type="InterPro" id="IPR011990">
    <property type="entry name" value="TPR-like_helical_dom_sf"/>
</dbReference>
<organism evidence="3 4">
    <name type="scientific">Durusdinium trenchii</name>
    <dbReference type="NCBI Taxonomy" id="1381693"/>
    <lineage>
        <taxon>Eukaryota</taxon>
        <taxon>Sar</taxon>
        <taxon>Alveolata</taxon>
        <taxon>Dinophyceae</taxon>
        <taxon>Suessiales</taxon>
        <taxon>Symbiodiniaceae</taxon>
        <taxon>Durusdinium</taxon>
    </lineage>
</organism>
<protein>
    <recommendedName>
        <fullName evidence="5">Pentacotripeptide-repeat region of PRORP domain-containing protein</fullName>
    </recommendedName>
</protein>
<evidence type="ECO:0000256" key="2">
    <source>
        <dbReference type="SAM" id="MobiDB-lite"/>
    </source>
</evidence>
<dbReference type="InterPro" id="IPR051114">
    <property type="entry name" value="Mito_RNA_Proc_CCM1"/>
</dbReference>
<feature type="repeat" description="PPR" evidence="1">
    <location>
        <begin position="120"/>
        <end position="155"/>
    </location>
</feature>
<name>A0ABP0NJI4_9DINO</name>
<dbReference type="Pfam" id="PF13041">
    <property type="entry name" value="PPR_2"/>
    <property type="match status" value="1"/>
</dbReference>
<evidence type="ECO:0000313" key="4">
    <source>
        <dbReference type="Proteomes" id="UP001642484"/>
    </source>
</evidence>
<dbReference type="InterPro" id="IPR002885">
    <property type="entry name" value="PPR_rpt"/>
</dbReference>
<dbReference type="SUPFAM" id="SSF48452">
    <property type="entry name" value="TPR-like"/>
    <property type="match status" value="1"/>
</dbReference>
<evidence type="ECO:0008006" key="5">
    <source>
        <dbReference type="Google" id="ProtNLM"/>
    </source>
</evidence>
<dbReference type="PANTHER" id="PTHR47934:SF6">
    <property type="entry name" value="MITOCHONDRIAL GROUP I INTRON SPLICING FACTOR CCM1-RELATED"/>
    <property type="match status" value="1"/>
</dbReference>
<evidence type="ECO:0000313" key="3">
    <source>
        <dbReference type="EMBL" id="CAK9063307.1"/>
    </source>
</evidence>